<gene>
    <name evidence="1" type="ORF">IHE51_02395</name>
</gene>
<proteinExistence type="predicted"/>
<dbReference type="Proteomes" id="UP000718571">
    <property type="component" value="Unassembled WGS sequence"/>
</dbReference>
<comment type="caution">
    <text evidence="1">The sequence shown here is derived from an EMBL/GenBank/DDBJ whole genome shotgun (WGS) entry which is preliminary data.</text>
</comment>
<organism evidence="1 2">
    <name type="scientific">Candidatus Acidifodinimicrobium mancum</name>
    <dbReference type="NCBI Taxonomy" id="2898728"/>
    <lineage>
        <taxon>Archaea</taxon>
        <taxon>Candidatus Parvarchaeota</taxon>
        <taxon>Candidatus Acidifodinimicrobiaceae</taxon>
        <taxon>Candidatus Acidifodinimicrobium</taxon>
    </lineage>
</organism>
<reference evidence="1 2" key="1">
    <citation type="submission" date="2020-09" db="EMBL/GenBank/DDBJ databases">
        <title>Genomic characterization of a novel Parvarchaeota family in acid mine drainage sediments.</title>
        <authorList>
            <person name="Luo Z.-H."/>
        </authorList>
    </citation>
    <scope>NUCLEOTIDE SEQUENCE [LARGE SCALE GENOMIC DNA]</scope>
    <source>
        <strain evidence="1">MAS1_bins.189</strain>
    </source>
</reference>
<name>A0A8T3UZ30_9ARCH</name>
<evidence type="ECO:0000313" key="2">
    <source>
        <dbReference type="Proteomes" id="UP000718571"/>
    </source>
</evidence>
<dbReference type="AlphaFoldDB" id="A0A8T3UZ30"/>
<evidence type="ECO:0000313" key="1">
    <source>
        <dbReference type="EMBL" id="MBE5728687.1"/>
    </source>
</evidence>
<accession>A0A8T3UZ30</accession>
<dbReference type="InterPro" id="IPR035093">
    <property type="entry name" value="RelE/ParE_toxin_dom_sf"/>
</dbReference>
<dbReference type="SUPFAM" id="SSF143011">
    <property type="entry name" value="RelE-like"/>
    <property type="match status" value="1"/>
</dbReference>
<dbReference type="EMBL" id="JADFAR010000029">
    <property type="protein sequence ID" value="MBE5728687.1"/>
    <property type="molecule type" value="Genomic_DNA"/>
</dbReference>
<dbReference type="Gene3D" id="3.30.2310.20">
    <property type="entry name" value="RelE-like"/>
    <property type="match status" value="1"/>
</dbReference>
<protein>
    <submittedName>
        <fullName evidence="1">Uncharacterized protein</fullName>
    </submittedName>
</protein>
<sequence>MAWSFVITNTFKRLFKNKSKEMQERTKNKIIELGAVENPLQLGGKKGNLGFYALDLSHSDRIAYTVDFKDGVIFLLKVCSHKQVYNKD</sequence>